<protein>
    <recommendedName>
        <fullName evidence="2">Gfo/Idh/MocA-like oxidoreductase N-terminal domain-containing protein</fullName>
    </recommendedName>
</protein>
<gene>
    <name evidence="1" type="ORF">METZ01_LOCUS134362</name>
</gene>
<evidence type="ECO:0000313" key="1">
    <source>
        <dbReference type="EMBL" id="SVA81508.1"/>
    </source>
</evidence>
<dbReference type="EMBL" id="UINC01019269">
    <property type="protein sequence ID" value="SVA81508.1"/>
    <property type="molecule type" value="Genomic_DNA"/>
</dbReference>
<evidence type="ECO:0008006" key="2">
    <source>
        <dbReference type="Google" id="ProtNLM"/>
    </source>
</evidence>
<organism evidence="1">
    <name type="scientific">marine metagenome</name>
    <dbReference type="NCBI Taxonomy" id="408172"/>
    <lineage>
        <taxon>unclassified sequences</taxon>
        <taxon>metagenomes</taxon>
        <taxon>ecological metagenomes</taxon>
    </lineage>
</organism>
<name>A0A381YWW1_9ZZZZ</name>
<accession>A0A381YWW1</accession>
<reference evidence="1" key="1">
    <citation type="submission" date="2018-05" db="EMBL/GenBank/DDBJ databases">
        <authorList>
            <person name="Lanie J.A."/>
            <person name="Ng W.-L."/>
            <person name="Kazmierczak K.M."/>
            <person name="Andrzejewski T.M."/>
            <person name="Davidsen T.M."/>
            <person name="Wayne K.J."/>
            <person name="Tettelin H."/>
            <person name="Glass J.I."/>
            <person name="Rusch D."/>
            <person name="Podicherti R."/>
            <person name="Tsui H.-C.T."/>
            <person name="Winkler M.E."/>
        </authorList>
    </citation>
    <scope>NUCLEOTIDE SEQUENCE</scope>
</reference>
<dbReference type="AlphaFoldDB" id="A0A381YWW1"/>
<proteinExistence type="predicted"/>
<dbReference type="PROSITE" id="PS51257">
    <property type="entry name" value="PROKAR_LIPOPROTEIN"/>
    <property type="match status" value="1"/>
</dbReference>
<sequence length="412" mass="45913">MRIALFAFCVILFTGCAGLTKQPPKRIAAIVTEYRHNSHADVIVGRLVESHTLDGKGEFPNLKLVSLYTDQVPSNDTSRELMRQNGVPIFTNIADTLTLGTDRLAVDGVLLVAEHGNYPKNETGNVIWPKRRMFEAVAKVFRDSNASVPVFCDKHLADNWRDAKWLYNTAHELKSPLMAGSSLPTLWRSPPEDVRRGAKLTQMVAISYHTLDAYGFHALEMVQCLAERRADGETGVRQVRCLSGDAVWEALDDGTIDEGLLQAAVVPLESSPVKRGNRSLMELAKEPTAMIVDYRDGFRASVVTLNGAVNEWSVAWHEDGKTKATMFWTQEARPFMHFTYLVKGTEQMFNTGKPSWPADRTLYTSAILDAALISLKRGGAAVSTPYLDIPYYSNWDWQQPPPPPAGRPIHEK</sequence>